<dbReference type="InterPro" id="IPR010982">
    <property type="entry name" value="Lambda_DNA-bd_dom_sf"/>
</dbReference>
<name>A0ABS2BGN7_9NEIS</name>
<dbReference type="Proteomes" id="UP000809431">
    <property type="component" value="Unassembled WGS sequence"/>
</dbReference>
<feature type="domain" description="HTH cro/C1-type" evidence="1">
    <location>
        <begin position="34"/>
        <end position="89"/>
    </location>
</feature>
<evidence type="ECO:0000313" key="3">
    <source>
        <dbReference type="Proteomes" id="UP000809431"/>
    </source>
</evidence>
<comment type="caution">
    <text evidence="2">The sequence shown here is derived from an EMBL/GenBank/DDBJ whole genome shotgun (WGS) entry which is preliminary data.</text>
</comment>
<dbReference type="SMART" id="SM00530">
    <property type="entry name" value="HTH_XRE"/>
    <property type="match status" value="2"/>
</dbReference>
<gene>
    <name evidence="2" type="ORF">JMJ54_02995</name>
</gene>
<dbReference type="EMBL" id="JAESND010000001">
    <property type="protein sequence ID" value="MBM3114787.1"/>
    <property type="molecule type" value="Genomic_DNA"/>
</dbReference>
<dbReference type="SUPFAM" id="SSF47413">
    <property type="entry name" value="lambda repressor-like DNA-binding domains"/>
    <property type="match status" value="2"/>
</dbReference>
<protein>
    <recommendedName>
        <fullName evidence="1">HTH cro/C1-type domain-containing protein</fullName>
    </recommendedName>
</protein>
<evidence type="ECO:0000259" key="1">
    <source>
        <dbReference type="SMART" id="SM00530"/>
    </source>
</evidence>
<dbReference type="Gene3D" id="1.10.260.40">
    <property type="entry name" value="lambda repressor-like DNA-binding domains"/>
    <property type="match status" value="1"/>
</dbReference>
<sequence length="301" mass="34654">MDYFCFESVAQVEKPVLMDFHEREENIAFSIGRSLEEFRRCAKKNQKEMAACFDVSVGQYRKYEAGVDIPKTHAVARWSAITGAPMPLLLKYTDYAGFFPEEEMQCIAFFGYLSKASDRDFYAVLSLLTGKDQLLNYIAPHDEVLDGDLAVADVCADYYYRVSKNLEAMRQFHRMTKEEMSAILGVTCTTYNRYITRHDQISLSFLFYARAHAALRIKTSWADTGRTFYALVNRRRIHRISLLNEIFRHLNEEEKSGLMEMLHFFGERRAEVSRVRSALADKDIDFEGILAINGANITSAI</sequence>
<organism evidence="2 3">
    <name type="scientific">Jeongeupia naejangsanensis</name>
    <dbReference type="NCBI Taxonomy" id="613195"/>
    <lineage>
        <taxon>Bacteria</taxon>
        <taxon>Pseudomonadati</taxon>
        <taxon>Pseudomonadota</taxon>
        <taxon>Betaproteobacteria</taxon>
        <taxon>Neisseriales</taxon>
        <taxon>Chitinibacteraceae</taxon>
        <taxon>Jeongeupia</taxon>
    </lineage>
</organism>
<accession>A0ABS2BGN7</accession>
<keyword evidence="3" id="KW-1185">Reference proteome</keyword>
<evidence type="ECO:0000313" key="2">
    <source>
        <dbReference type="EMBL" id="MBM3114787.1"/>
    </source>
</evidence>
<dbReference type="InterPro" id="IPR001387">
    <property type="entry name" value="Cro/C1-type_HTH"/>
</dbReference>
<reference evidence="2 3" key="1">
    <citation type="submission" date="2021-01" db="EMBL/GenBank/DDBJ databases">
        <title>Draft Genome Sequence and Polyhydroxyalkanoate Biosynthetic Potential of Jeongeupia naejangsanensis Type Strain DSM 24253.</title>
        <authorList>
            <person name="Turrini P."/>
            <person name="Artuso I."/>
            <person name="Lugli G.A."/>
            <person name="Frangipani E."/>
            <person name="Ventura M."/>
            <person name="Visca P."/>
        </authorList>
    </citation>
    <scope>NUCLEOTIDE SEQUENCE [LARGE SCALE GENOMIC DNA]</scope>
    <source>
        <strain evidence="2 3">DSM 24253</strain>
    </source>
</reference>
<proteinExistence type="predicted"/>
<feature type="domain" description="HTH cro/C1-type" evidence="1">
    <location>
        <begin position="165"/>
        <end position="222"/>
    </location>
</feature>